<evidence type="ECO:0000256" key="6">
    <source>
        <dbReference type="SAM" id="Phobius"/>
    </source>
</evidence>
<dbReference type="CDD" id="cd00038">
    <property type="entry name" value="CAP_ED"/>
    <property type="match status" value="1"/>
</dbReference>
<evidence type="ECO:0000313" key="8">
    <source>
        <dbReference type="EMBL" id="KAK0595042.1"/>
    </source>
</evidence>
<keyword evidence="3" id="KW-0142">cGMP-binding</keyword>
<dbReference type="PANTHER" id="PTHR45651">
    <property type="entry name" value="CYCLIC NUCLEOTIDE-GATED ION CHANNEL 15-RELATED-RELATED"/>
    <property type="match status" value="1"/>
</dbReference>
<dbReference type="SUPFAM" id="SSF51206">
    <property type="entry name" value="cAMP-binding domain-like"/>
    <property type="match status" value="1"/>
</dbReference>
<evidence type="ECO:0000256" key="3">
    <source>
        <dbReference type="ARBA" id="ARBA00022992"/>
    </source>
</evidence>
<feature type="transmembrane region" description="Helical" evidence="6">
    <location>
        <begin position="42"/>
        <end position="65"/>
    </location>
</feature>
<dbReference type="AlphaFoldDB" id="A0AA39SIS1"/>
<dbReference type="EMBL" id="JAUESC010000004">
    <property type="protein sequence ID" value="KAK0595042.1"/>
    <property type="molecule type" value="Genomic_DNA"/>
</dbReference>
<reference evidence="8" key="2">
    <citation type="submission" date="2023-06" db="EMBL/GenBank/DDBJ databases">
        <authorList>
            <person name="Swenson N.G."/>
            <person name="Wegrzyn J.L."/>
            <person name="Mcevoy S.L."/>
        </authorList>
    </citation>
    <scope>NUCLEOTIDE SEQUENCE</scope>
    <source>
        <strain evidence="8">NS2018</strain>
        <tissue evidence="8">Leaf</tissue>
    </source>
</reference>
<keyword evidence="9" id="KW-1185">Reference proteome</keyword>
<keyword evidence="6" id="KW-1133">Transmembrane helix</keyword>
<evidence type="ECO:0000256" key="1">
    <source>
        <dbReference type="ARBA" id="ARBA00022535"/>
    </source>
</evidence>
<feature type="domain" description="Cyclic nucleotide-binding" evidence="7">
    <location>
        <begin position="259"/>
        <end position="393"/>
    </location>
</feature>
<dbReference type="PROSITE" id="PS50042">
    <property type="entry name" value="CNMP_BINDING_3"/>
    <property type="match status" value="1"/>
</dbReference>
<keyword evidence="4" id="KW-0406">Ion transport</keyword>
<gene>
    <name evidence="8" type="ORF">LWI29_002933</name>
</gene>
<keyword evidence="6" id="KW-0472">Membrane</keyword>
<name>A0AA39SIS1_ACESA</name>
<feature type="transmembrane region" description="Helical" evidence="6">
    <location>
        <begin position="167"/>
        <end position="185"/>
    </location>
</feature>
<reference evidence="8" key="1">
    <citation type="journal article" date="2022" name="Plant J.">
        <title>Strategies of tolerance reflected in two North American maple genomes.</title>
        <authorList>
            <person name="McEvoy S.L."/>
            <person name="Sezen U.U."/>
            <person name="Trouern-Trend A."/>
            <person name="McMahon S.M."/>
            <person name="Schaberg P.G."/>
            <person name="Yang J."/>
            <person name="Wegrzyn J.L."/>
            <person name="Swenson N.G."/>
        </authorList>
    </citation>
    <scope>NUCLEOTIDE SEQUENCE</scope>
    <source>
        <strain evidence="8">NS2018</strain>
    </source>
</reference>
<dbReference type="GO" id="GO:0034220">
    <property type="term" value="P:monoatomic ion transmembrane transport"/>
    <property type="evidence" value="ECO:0007669"/>
    <property type="project" value="UniProtKB-KW"/>
</dbReference>
<dbReference type="InterPro" id="IPR000595">
    <property type="entry name" value="cNMP-bd_dom"/>
</dbReference>
<keyword evidence="5" id="KW-0407">Ion channel</keyword>
<keyword evidence="1" id="KW-0140">cGMP</keyword>
<keyword evidence="3" id="KW-0547">Nucleotide-binding</keyword>
<sequence length="423" mass="49012">MEIRAPVFSVLLAIVLAVYLMRIIGIYSLFTRSNDYPYTSSIKIALNLLLFLYGGHLFGGLWYLFAVGKQLACWRNVCLELDHQICHYANNRFNVNPEGNKLLSDTCFAKIEDTYELGIFKDAFESRIVEKTSELGKKLFYCFRWGLQNISGFGTNLQVSTYTWENIFVVLITVYGVGTFTYFIGNMQNVINSAIDERRKKEDRKQQLQQWFTFGKLSEHMQNCIKECHPYICQQTGGFDVRNNLKHELSLELKKKVKRFQKWSDASLLHLCDCIKPMVYAELTCIVREGHPIDEMLFVLHGNLWNSSVASSTNNVSPRDRRKEILKDGDFWGEELVNRVQDESSSSSSLISQTTIKALTKVEAFVLRIDDLKKLFNEKAKILQSWFRKRKKRQRWMELLTAIKSNREQTPPGDQLTGPEIDV</sequence>
<dbReference type="Gene3D" id="2.60.120.10">
    <property type="entry name" value="Jelly Rolls"/>
    <property type="match status" value="1"/>
</dbReference>
<dbReference type="SUPFAM" id="SSF81324">
    <property type="entry name" value="Voltage-gated potassium channels"/>
    <property type="match status" value="1"/>
</dbReference>
<evidence type="ECO:0000256" key="5">
    <source>
        <dbReference type="ARBA" id="ARBA00023303"/>
    </source>
</evidence>
<evidence type="ECO:0000313" key="9">
    <source>
        <dbReference type="Proteomes" id="UP001168877"/>
    </source>
</evidence>
<dbReference type="GO" id="GO:0030553">
    <property type="term" value="F:cGMP binding"/>
    <property type="evidence" value="ECO:0007669"/>
    <property type="project" value="UniProtKB-KW"/>
</dbReference>
<dbReference type="InterPro" id="IPR018490">
    <property type="entry name" value="cNMP-bd_dom_sf"/>
</dbReference>
<keyword evidence="6" id="KW-0812">Transmembrane</keyword>
<dbReference type="PANTHER" id="PTHR45651:SF5">
    <property type="entry name" value="CYCLIC NUCLEOTIDE-GATED ION CHANNEL 1"/>
    <property type="match status" value="1"/>
</dbReference>
<dbReference type="GO" id="GO:0030552">
    <property type="term" value="F:cAMP binding"/>
    <property type="evidence" value="ECO:0007669"/>
    <property type="project" value="UniProtKB-KW"/>
</dbReference>
<proteinExistence type="predicted"/>
<dbReference type="GO" id="GO:0016020">
    <property type="term" value="C:membrane"/>
    <property type="evidence" value="ECO:0007669"/>
    <property type="project" value="UniProtKB-SubCell"/>
</dbReference>
<protein>
    <recommendedName>
        <fullName evidence="7">Cyclic nucleotide-binding domain-containing protein</fullName>
    </recommendedName>
</protein>
<dbReference type="GO" id="GO:0005516">
    <property type="term" value="F:calmodulin binding"/>
    <property type="evidence" value="ECO:0007669"/>
    <property type="project" value="UniProtKB-KW"/>
</dbReference>
<keyword evidence="4" id="KW-1071">Ligand-gated ion channel</keyword>
<keyword evidence="2" id="KW-0112">Calmodulin-binding</keyword>
<keyword evidence="4" id="KW-0813">Transport</keyword>
<comment type="caution">
    <text evidence="8">The sequence shown here is derived from an EMBL/GenBank/DDBJ whole genome shotgun (WGS) entry which is preliminary data.</text>
</comment>
<dbReference type="Proteomes" id="UP001168877">
    <property type="component" value="Unassembled WGS sequence"/>
</dbReference>
<evidence type="ECO:0000256" key="4">
    <source>
        <dbReference type="ARBA" id="ARBA00023286"/>
    </source>
</evidence>
<accession>A0AA39SIS1</accession>
<organism evidence="8 9">
    <name type="scientific">Acer saccharum</name>
    <name type="common">Sugar maple</name>
    <dbReference type="NCBI Taxonomy" id="4024"/>
    <lineage>
        <taxon>Eukaryota</taxon>
        <taxon>Viridiplantae</taxon>
        <taxon>Streptophyta</taxon>
        <taxon>Embryophyta</taxon>
        <taxon>Tracheophyta</taxon>
        <taxon>Spermatophyta</taxon>
        <taxon>Magnoliopsida</taxon>
        <taxon>eudicotyledons</taxon>
        <taxon>Gunneridae</taxon>
        <taxon>Pentapetalae</taxon>
        <taxon>rosids</taxon>
        <taxon>malvids</taxon>
        <taxon>Sapindales</taxon>
        <taxon>Sapindaceae</taxon>
        <taxon>Hippocastanoideae</taxon>
        <taxon>Acereae</taxon>
        <taxon>Acer</taxon>
    </lineage>
</organism>
<evidence type="ECO:0000256" key="2">
    <source>
        <dbReference type="ARBA" id="ARBA00022860"/>
    </source>
</evidence>
<evidence type="ECO:0000259" key="7">
    <source>
        <dbReference type="PROSITE" id="PS50042"/>
    </source>
</evidence>
<feature type="transmembrane region" description="Helical" evidence="6">
    <location>
        <begin position="7"/>
        <end position="30"/>
    </location>
</feature>
<dbReference type="InterPro" id="IPR014710">
    <property type="entry name" value="RmlC-like_jellyroll"/>
</dbReference>